<accession>A0A428PSQ3</accession>
<sequence>MDAMPCYAMTAVAAAAAASTPRAMDESWLRWWWSLGRPLNGAVWVISAAQSGSGEENLEVQEWLASDKFHDA</sequence>
<reference evidence="1 2" key="1">
    <citation type="submission" date="2017-06" db="EMBL/GenBank/DDBJ databases">
        <title>Comparative genomic analysis of Ambrosia Fusariam Clade fungi.</title>
        <authorList>
            <person name="Stajich J.E."/>
            <person name="Carrillo J."/>
            <person name="Kijimoto T."/>
            <person name="Eskalen A."/>
            <person name="O'Donnell K."/>
            <person name="Kasson M."/>
        </authorList>
    </citation>
    <scope>NUCLEOTIDE SEQUENCE [LARGE SCALE GENOMIC DNA]</scope>
    <source>
        <strain evidence="1 2">NRRL62584</strain>
    </source>
</reference>
<keyword evidence="2" id="KW-1185">Reference proteome</keyword>
<gene>
    <name evidence="1" type="ORF">CEP54_009064</name>
</gene>
<dbReference type="EMBL" id="NKCI01000096">
    <property type="protein sequence ID" value="RSL56013.1"/>
    <property type="molecule type" value="Genomic_DNA"/>
</dbReference>
<evidence type="ECO:0000313" key="2">
    <source>
        <dbReference type="Proteomes" id="UP000288168"/>
    </source>
</evidence>
<proteinExistence type="predicted"/>
<dbReference type="Proteomes" id="UP000288168">
    <property type="component" value="Unassembled WGS sequence"/>
</dbReference>
<dbReference type="AlphaFoldDB" id="A0A428PSQ3"/>
<protein>
    <submittedName>
        <fullName evidence="1">Uncharacterized protein</fullName>
    </submittedName>
</protein>
<name>A0A428PSQ3_9HYPO</name>
<evidence type="ECO:0000313" key="1">
    <source>
        <dbReference type="EMBL" id="RSL56013.1"/>
    </source>
</evidence>
<comment type="caution">
    <text evidence="1">The sequence shown here is derived from an EMBL/GenBank/DDBJ whole genome shotgun (WGS) entry which is preliminary data.</text>
</comment>
<organism evidence="1 2">
    <name type="scientific">Fusarium duplospermum</name>
    <dbReference type="NCBI Taxonomy" id="1325734"/>
    <lineage>
        <taxon>Eukaryota</taxon>
        <taxon>Fungi</taxon>
        <taxon>Dikarya</taxon>
        <taxon>Ascomycota</taxon>
        <taxon>Pezizomycotina</taxon>
        <taxon>Sordariomycetes</taxon>
        <taxon>Hypocreomycetidae</taxon>
        <taxon>Hypocreales</taxon>
        <taxon>Nectriaceae</taxon>
        <taxon>Fusarium</taxon>
        <taxon>Fusarium solani species complex</taxon>
    </lineage>
</organism>